<sequence>MKSIRKTNVNPSKFPCNFGSDLGRLTCTPQREGQMEDQEGIVSRLNGYAKCGVKSFVILLSRLQNSYFVAYCQKTTFW</sequence>
<reference evidence="2" key="1">
    <citation type="journal article" date="2022" name="Mol. Ecol. Resour.">
        <title>The genomes of chicory, endive, great burdock and yacon provide insights into Asteraceae palaeo-polyploidization history and plant inulin production.</title>
        <authorList>
            <person name="Fan W."/>
            <person name="Wang S."/>
            <person name="Wang H."/>
            <person name="Wang A."/>
            <person name="Jiang F."/>
            <person name="Liu H."/>
            <person name="Zhao H."/>
            <person name="Xu D."/>
            <person name="Zhang Y."/>
        </authorList>
    </citation>
    <scope>NUCLEOTIDE SEQUENCE [LARGE SCALE GENOMIC DNA]</scope>
    <source>
        <strain evidence="2">cv. Yunnan</strain>
    </source>
</reference>
<accession>A0ACB9IXJ0</accession>
<dbReference type="Proteomes" id="UP001056120">
    <property type="component" value="Linkage Group LG06"/>
</dbReference>
<keyword evidence="2" id="KW-1185">Reference proteome</keyword>
<evidence type="ECO:0000313" key="1">
    <source>
        <dbReference type="EMBL" id="KAI3812216.1"/>
    </source>
</evidence>
<proteinExistence type="predicted"/>
<protein>
    <submittedName>
        <fullName evidence="1">Uncharacterized protein</fullName>
    </submittedName>
</protein>
<comment type="caution">
    <text evidence="1">The sequence shown here is derived from an EMBL/GenBank/DDBJ whole genome shotgun (WGS) entry which is preliminary data.</text>
</comment>
<dbReference type="EMBL" id="CM042023">
    <property type="protein sequence ID" value="KAI3812216.1"/>
    <property type="molecule type" value="Genomic_DNA"/>
</dbReference>
<organism evidence="1 2">
    <name type="scientific">Smallanthus sonchifolius</name>
    <dbReference type="NCBI Taxonomy" id="185202"/>
    <lineage>
        <taxon>Eukaryota</taxon>
        <taxon>Viridiplantae</taxon>
        <taxon>Streptophyta</taxon>
        <taxon>Embryophyta</taxon>
        <taxon>Tracheophyta</taxon>
        <taxon>Spermatophyta</taxon>
        <taxon>Magnoliopsida</taxon>
        <taxon>eudicotyledons</taxon>
        <taxon>Gunneridae</taxon>
        <taxon>Pentapetalae</taxon>
        <taxon>asterids</taxon>
        <taxon>campanulids</taxon>
        <taxon>Asterales</taxon>
        <taxon>Asteraceae</taxon>
        <taxon>Asteroideae</taxon>
        <taxon>Heliantheae alliance</taxon>
        <taxon>Millerieae</taxon>
        <taxon>Smallanthus</taxon>
    </lineage>
</organism>
<evidence type="ECO:0000313" key="2">
    <source>
        <dbReference type="Proteomes" id="UP001056120"/>
    </source>
</evidence>
<gene>
    <name evidence="1" type="ORF">L1987_16923</name>
</gene>
<reference evidence="1 2" key="2">
    <citation type="journal article" date="2022" name="Mol. Ecol. Resour.">
        <title>The genomes of chicory, endive, great burdock and yacon provide insights into Asteraceae paleo-polyploidization history and plant inulin production.</title>
        <authorList>
            <person name="Fan W."/>
            <person name="Wang S."/>
            <person name="Wang H."/>
            <person name="Wang A."/>
            <person name="Jiang F."/>
            <person name="Liu H."/>
            <person name="Zhao H."/>
            <person name="Xu D."/>
            <person name="Zhang Y."/>
        </authorList>
    </citation>
    <scope>NUCLEOTIDE SEQUENCE [LARGE SCALE GENOMIC DNA]</scope>
    <source>
        <strain evidence="2">cv. Yunnan</strain>
        <tissue evidence="1">Leaves</tissue>
    </source>
</reference>
<name>A0ACB9IXJ0_9ASTR</name>